<organism evidence="1 2">
    <name type="scientific">Dryococelus australis</name>
    <dbReference type="NCBI Taxonomy" id="614101"/>
    <lineage>
        <taxon>Eukaryota</taxon>
        <taxon>Metazoa</taxon>
        <taxon>Ecdysozoa</taxon>
        <taxon>Arthropoda</taxon>
        <taxon>Hexapoda</taxon>
        <taxon>Insecta</taxon>
        <taxon>Pterygota</taxon>
        <taxon>Neoptera</taxon>
        <taxon>Polyneoptera</taxon>
        <taxon>Phasmatodea</taxon>
        <taxon>Verophasmatodea</taxon>
        <taxon>Anareolatae</taxon>
        <taxon>Phasmatidae</taxon>
        <taxon>Eurycanthinae</taxon>
        <taxon>Dryococelus</taxon>
    </lineage>
</organism>
<evidence type="ECO:0000313" key="1">
    <source>
        <dbReference type="EMBL" id="KAJ8883372.1"/>
    </source>
</evidence>
<proteinExistence type="predicted"/>
<protein>
    <submittedName>
        <fullName evidence="1">Uncharacterized protein</fullName>
    </submittedName>
</protein>
<dbReference type="EMBL" id="JARBHB010000005">
    <property type="protein sequence ID" value="KAJ8883372.1"/>
    <property type="molecule type" value="Genomic_DNA"/>
</dbReference>
<accession>A0ABQ9HGL1</accession>
<comment type="caution">
    <text evidence="1">The sequence shown here is derived from an EMBL/GenBank/DDBJ whole genome shotgun (WGS) entry which is preliminary data.</text>
</comment>
<name>A0ABQ9HGL1_9NEOP</name>
<reference evidence="1 2" key="1">
    <citation type="submission" date="2023-02" db="EMBL/GenBank/DDBJ databases">
        <title>LHISI_Scaffold_Assembly.</title>
        <authorList>
            <person name="Stuart O.P."/>
            <person name="Cleave R."/>
            <person name="Magrath M.J.L."/>
            <person name="Mikheyev A.S."/>
        </authorList>
    </citation>
    <scope>NUCLEOTIDE SEQUENCE [LARGE SCALE GENOMIC DNA]</scope>
    <source>
        <strain evidence="1">Daus_M_001</strain>
        <tissue evidence="1">Leg muscle</tissue>
    </source>
</reference>
<sequence>MKERKIWEITEKTRRPAPSFGTIPKCENPGVARPGIELGSPWWRSCKLAAHLPHPLNSVRVCMYDENTRLCDLALTAGAYSNHRDSGASKWKKTAVVNKMAGRVAGMQGWGRREIPEETRQPVVSCGTIPTCKAPGVTRPRIEPGSPWQEASWLTAQLRRPHTENRDFSTRKINEHLIKNFPDADVLRDVVESFVKKQEVSQRGLVGAYKDNAATCPTEMHCGWPALPRVRAHSTWLLSALSCQIRSARLPLLCISLTQLSCPAGVIRPSPHCVLSPCERVCVYFSYVREDKQKKGGFSAAVASGSDRTLSIRCIVKSGRGDHPLTVLPLLSTYGVLERVFRACKVLVVGNAMNRWCILPRVEVPQAVVWLGELRSHFG</sequence>
<dbReference type="Proteomes" id="UP001159363">
    <property type="component" value="Chromosome 4"/>
</dbReference>
<gene>
    <name evidence="1" type="ORF">PR048_015215</name>
</gene>
<keyword evidence="2" id="KW-1185">Reference proteome</keyword>
<evidence type="ECO:0000313" key="2">
    <source>
        <dbReference type="Proteomes" id="UP001159363"/>
    </source>
</evidence>